<reference evidence="1 2" key="1">
    <citation type="submission" date="2017-02" db="EMBL/GenBank/DDBJ databases">
        <title>Whole genome shotgun sequence of Pantoea agglomerans strain AS1 isolated from a cycad, Zamia floridana in Central Florida, USA.</title>
        <authorList>
            <person name="Lata P."/>
            <person name="Govindarajan S."/>
            <person name="Qi F."/>
            <person name="Li J.-L."/>
            <person name="Maurya S.K."/>
            <person name="Sahoo M.K."/>
        </authorList>
    </citation>
    <scope>NUCLEOTIDE SEQUENCE [LARGE SCALE GENOMIC DNA]</scope>
    <source>
        <strain evidence="1 2">AS1</strain>
    </source>
</reference>
<keyword evidence="2" id="KW-1185">Reference proteome</keyword>
<organism evidence="1 2">
    <name type="scientific">Pantoea latae</name>
    <dbReference type="NCBI Taxonomy" id="1964541"/>
    <lineage>
        <taxon>Bacteria</taxon>
        <taxon>Pseudomonadati</taxon>
        <taxon>Pseudomonadota</taxon>
        <taxon>Gammaproteobacteria</taxon>
        <taxon>Enterobacterales</taxon>
        <taxon>Erwiniaceae</taxon>
        <taxon>Pantoea</taxon>
    </lineage>
</organism>
<comment type="caution">
    <text evidence="1">The sequence shown here is derived from an EMBL/GenBank/DDBJ whole genome shotgun (WGS) entry which is preliminary data.</text>
</comment>
<dbReference type="EMBL" id="MWUE01000027">
    <property type="protein sequence ID" value="OQP31471.1"/>
    <property type="molecule type" value="Genomic_DNA"/>
</dbReference>
<accession>A0A1V9DC71</accession>
<gene>
    <name evidence="1" type="ORF">B2J69_18595</name>
</gene>
<dbReference type="Proteomes" id="UP000192769">
    <property type="component" value="Unassembled WGS sequence"/>
</dbReference>
<dbReference type="RefSeq" id="WP_081141161.1">
    <property type="nucleotide sequence ID" value="NZ_MWUE01000027.1"/>
</dbReference>
<name>A0A1V9DC71_9GAMM</name>
<proteinExistence type="predicted"/>
<evidence type="ECO:0008006" key="3">
    <source>
        <dbReference type="Google" id="ProtNLM"/>
    </source>
</evidence>
<dbReference type="OrthoDB" id="2184663at2"/>
<dbReference type="AlphaFoldDB" id="A0A1V9DC71"/>
<evidence type="ECO:0000313" key="2">
    <source>
        <dbReference type="Proteomes" id="UP000192769"/>
    </source>
</evidence>
<sequence>MTNKTIYFIHAPSTTLGRSPLQRGFFPYAFTEKYIHSLQSELDRLDVNMNVVADDTESEIERLIARAPALLVCAPGLRYQFYHRGFDKHKIVWLNVAEYMSADVQPVIAKIFESKVIG</sequence>
<evidence type="ECO:0000313" key="1">
    <source>
        <dbReference type="EMBL" id="OQP31471.1"/>
    </source>
</evidence>
<protein>
    <recommendedName>
        <fullName evidence="3">Nitrogen fixation protein NifS</fullName>
    </recommendedName>
</protein>